<feature type="region of interest" description="Disordered" evidence="1">
    <location>
        <begin position="231"/>
        <end position="251"/>
    </location>
</feature>
<dbReference type="InParanoid" id="K1QA34"/>
<feature type="compositionally biased region" description="Low complexity" evidence="1">
    <location>
        <begin position="58"/>
        <end position="68"/>
    </location>
</feature>
<dbReference type="HOGENOM" id="CLU_064639_0_0_1"/>
<evidence type="ECO:0000259" key="3">
    <source>
        <dbReference type="Pfam" id="PF21539"/>
    </source>
</evidence>
<sequence>MQQQRPQTSIGNISQASQMAFGQQIFRNFIVLLFYGIQMQAGPNASSQQAVPSPKPPSISSMMMSPSPQGMVANPRGNSPRVLNTPGGPNSPSPNTPRSHEEQAYLDKLKQLQKYIEPLKRMINRLTTGKDEESKKDISKMENLLKILTDPSKRLPMATLLKCEQVLDSLEMAKPPGVGSVPSATTTITSTPMHMCQPLLDAVATNMKSPMFNHALQQTFGPAMTALFGAPIRAPSPPPKKRKREEVEEDEDIPHILQGEIARLGSRFRVNLDPTQHSKSKDVHLVCKIDDKNLPCVPPISVKVPELYPQVSPQCDTKTQDYESSPFLSSIQESLSRLLLQMPSKYTFTELMDKWEMSIRRACAAPS</sequence>
<dbReference type="EMBL" id="JH817541">
    <property type="protein sequence ID" value="EKC25705.1"/>
    <property type="molecule type" value="Genomic_DNA"/>
</dbReference>
<evidence type="ECO:0000256" key="1">
    <source>
        <dbReference type="SAM" id="MobiDB-lite"/>
    </source>
</evidence>
<dbReference type="InterPro" id="IPR048385">
    <property type="entry name" value="Med15_central"/>
</dbReference>
<dbReference type="PANTHER" id="PTHR31804:SF3">
    <property type="entry name" value="MEDIATOR OF RNA POLYMERASE II TRANSCRIPTION SUBUNIT 15"/>
    <property type="match status" value="1"/>
</dbReference>
<feature type="domain" description="ARC105/Med15 mediator subunit C-terminal" evidence="3">
    <location>
        <begin position="253"/>
        <end position="360"/>
    </location>
</feature>
<dbReference type="PANTHER" id="PTHR31804">
    <property type="entry name" value="MEDIATOR OF RNA POLYMERASE II TRANSCRIPTION SUBUNIT 15"/>
    <property type="match status" value="1"/>
</dbReference>
<feature type="region of interest" description="Disordered" evidence="1">
    <location>
        <begin position="43"/>
        <end position="102"/>
    </location>
</feature>
<dbReference type="Pfam" id="PF21538">
    <property type="entry name" value="Med15_M"/>
    <property type="match status" value="1"/>
</dbReference>
<organism evidence="4">
    <name type="scientific">Magallana gigas</name>
    <name type="common">Pacific oyster</name>
    <name type="synonym">Crassostrea gigas</name>
    <dbReference type="NCBI Taxonomy" id="29159"/>
    <lineage>
        <taxon>Eukaryota</taxon>
        <taxon>Metazoa</taxon>
        <taxon>Spiralia</taxon>
        <taxon>Lophotrochozoa</taxon>
        <taxon>Mollusca</taxon>
        <taxon>Bivalvia</taxon>
        <taxon>Autobranchia</taxon>
        <taxon>Pteriomorphia</taxon>
        <taxon>Ostreida</taxon>
        <taxon>Ostreoidea</taxon>
        <taxon>Ostreidae</taxon>
        <taxon>Magallana</taxon>
    </lineage>
</organism>
<dbReference type="AlphaFoldDB" id="K1QA34"/>
<gene>
    <name evidence="4" type="ORF">CGI_10015205</name>
</gene>
<dbReference type="InterPro" id="IPR048386">
    <property type="entry name" value="Med15_C"/>
</dbReference>
<feature type="domain" description="ARC105/Med15 mediator subunit central" evidence="2">
    <location>
        <begin position="101"/>
        <end position="225"/>
    </location>
</feature>
<evidence type="ECO:0000313" key="4">
    <source>
        <dbReference type="EMBL" id="EKC25705.1"/>
    </source>
</evidence>
<proteinExistence type="predicted"/>
<dbReference type="Pfam" id="PF21539">
    <property type="entry name" value="Med15_C"/>
    <property type="match status" value="1"/>
</dbReference>
<protein>
    <submittedName>
        <fullName evidence="4">Mediator of RNA polymerase II transcription subunit 15</fullName>
    </submittedName>
</protein>
<reference evidence="4" key="1">
    <citation type="journal article" date="2012" name="Nature">
        <title>The oyster genome reveals stress adaptation and complexity of shell formation.</title>
        <authorList>
            <person name="Zhang G."/>
            <person name="Fang X."/>
            <person name="Guo X."/>
            <person name="Li L."/>
            <person name="Luo R."/>
            <person name="Xu F."/>
            <person name="Yang P."/>
            <person name="Zhang L."/>
            <person name="Wang X."/>
            <person name="Qi H."/>
            <person name="Xiong Z."/>
            <person name="Que H."/>
            <person name="Xie Y."/>
            <person name="Holland P.W."/>
            <person name="Paps J."/>
            <person name="Zhu Y."/>
            <person name="Wu F."/>
            <person name="Chen Y."/>
            <person name="Wang J."/>
            <person name="Peng C."/>
            <person name="Meng J."/>
            <person name="Yang L."/>
            <person name="Liu J."/>
            <person name="Wen B."/>
            <person name="Zhang N."/>
            <person name="Huang Z."/>
            <person name="Zhu Q."/>
            <person name="Feng Y."/>
            <person name="Mount A."/>
            <person name="Hedgecock D."/>
            <person name="Xu Z."/>
            <person name="Liu Y."/>
            <person name="Domazet-Loso T."/>
            <person name="Du Y."/>
            <person name="Sun X."/>
            <person name="Zhang S."/>
            <person name="Liu B."/>
            <person name="Cheng P."/>
            <person name="Jiang X."/>
            <person name="Li J."/>
            <person name="Fan D."/>
            <person name="Wang W."/>
            <person name="Fu W."/>
            <person name="Wang T."/>
            <person name="Wang B."/>
            <person name="Zhang J."/>
            <person name="Peng Z."/>
            <person name="Li Y."/>
            <person name="Li N."/>
            <person name="Wang J."/>
            <person name="Chen M."/>
            <person name="He Y."/>
            <person name="Tan F."/>
            <person name="Song X."/>
            <person name="Zheng Q."/>
            <person name="Huang R."/>
            <person name="Yang H."/>
            <person name="Du X."/>
            <person name="Chen L."/>
            <person name="Yang M."/>
            <person name="Gaffney P.M."/>
            <person name="Wang S."/>
            <person name="Luo L."/>
            <person name="She Z."/>
            <person name="Ming Y."/>
            <person name="Huang W."/>
            <person name="Zhang S."/>
            <person name="Huang B."/>
            <person name="Zhang Y."/>
            <person name="Qu T."/>
            <person name="Ni P."/>
            <person name="Miao G."/>
            <person name="Wang J."/>
            <person name="Wang Q."/>
            <person name="Steinberg C.E."/>
            <person name="Wang H."/>
            <person name="Li N."/>
            <person name="Qian L."/>
            <person name="Zhang G."/>
            <person name="Li Y."/>
            <person name="Yang H."/>
            <person name="Liu X."/>
            <person name="Wang J."/>
            <person name="Yin Y."/>
            <person name="Wang J."/>
        </authorList>
    </citation>
    <scope>NUCLEOTIDE SEQUENCE [LARGE SCALE GENOMIC DNA]</scope>
    <source>
        <strain evidence="4">05x7-T-G4-1.051#20</strain>
    </source>
</reference>
<evidence type="ECO:0000259" key="2">
    <source>
        <dbReference type="Pfam" id="PF21538"/>
    </source>
</evidence>
<name>K1QA34_MAGGI</name>
<accession>K1QA34</accession>